<feature type="compositionally biased region" description="Polar residues" evidence="2">
    <location>
        <begin position="115"/>
        <end position="131"/>
    </location>
</feature>
<evidence type="ECO:0000313" key="4">
    <source>
        <dbReference type="Proteomes" id="UP000230750"/>
    </source>
</evidence>
<dbReference type="AlphaFoldDB" id="A0A2G8JFU5"/>
<evidence type="ECO:0000313" key="3">
    <source>
        <dbReference type="EMBL" id="PIK34603.1"/>
    </source>
</evidence>
<dbReference type="OrthoDB" id="10263978at2759"/>
<dbReference type="Gene3D" id="1.25.10.10">
    <property type="entry name" value="Leucine-rich Repeat Variant"/>
    <property type="match status" value="1"/>
</dbReference>
<dbReference type="GO" id="GO:0007076">
    <property type="term" value="P:mitotic chromosome condensation"/>
    <property type="evidence" value="ECO:0007669"/>
    <property type="project" value="InterPro"/>
</dbReference>
<dbReference type="InterPro" id="IPR016024">
    <property type="entry name" value="ARM-type_fold"/>
</dbReference>
<dbReference type="SUPFAM" id="SSF48371">
    <property type="entry name" value="ARM repeat"/>
    <property type="match status" value="1"/>
</dbReference>
<gene>
    <name evidence="3" type="ORF">BSL78_28568</name>
</gene>
<dbReference type="InterPro" id="IPR011989">
    <property type="entry name" value="ARM-like"/>
</dbReference>
<comment type="caution">
    <text evidence="3">The sequence shown here is derived from an EMBL/GenBank/DDBJ whole genome shotgun (WGS) entry which is preliminary data.</text>
</comment>
<feature type="region of interest" description="Disordered" evidence="2">
    <location>
        <begin position="422"/>
        <end position="461"/>
    </location>
</feature>
<dbReference type="STRING" id="307972.A0A2G8JFU5"/>
<dbReference type="PANTHER" id="PTHR14222:SF1">
    <property type="entry name" value="CONDENSIN-2 COMPLEX SUBUNIT D3"/>
    <property type="match status" value="1"/>
</dbReference>
<organism evidence="3 4">
    <name type="scientific">Stichopus japonicus</name>
    <name type="common">Sea cucumber</name>
    <dbReference type="NCBI Taxonomy" id="307972"/>
    <lineage>
        <taxon>Eukaryota</taxon>
        <taxon>Metazoa</taxon>
        <taxon>Echinodermata</taxon>
        <taxon>Eleutherozoa</taxon>
        <taxon>Echinozoa</taxon>
        <taxon>Holothuroidea</taxon>
        <taxon>Aspidochirotacea</taxon>
        <taxon>Aspidochirotida</taxon>
        <taxon>Stichopodidae</taxon>
        <taxon>Apostichopus</taxon>
    </lineage>
</organism>
<dbReference type="InterPro" id="IPR026003">
    <property type="entry name" value="Cohesin_HEAT"/>
</dbReference>
<protein>
    <submittedName>
        <fullName evidence="3">Putative condensin-2 complex subunit D3-like</fullName>
    </submittedName>
</protein>
<proteinExistence type="predicted"/>
<dbReference type="GO" id="GO:0000779">
    <property type="term" value="C:condensed chromosome, centromeric region"/>
    <property type="evidence" value="ECO:0007669"/>
    <property type="project" value="TreeGrafter"/>
</dbReference>
<feature type="compositionally biased region" description="Polar residues" evidence="2">
    <location>
        <begin position="422"/>
        <end position="442"/>
    </location>
</feature>
<dbReference type="GO" id="GO:0010032">
    <property type="term" value="P:meiotic chromosome condensation"/>
    <property type="evidence" value="ECO:0007669"/>
    <property type="project" value="TreeGrafter"/>
</dbReference>
<accession>A0A2G8JFU5</accession>
<evidence type="ECO:0000256" key="2">
    <source>
        <dbReference type="SAM" id="MobiDB-lite"/>
    </source>
</evidence>
<reference evidence="3 4" key="1">
    <citation type="journal article" date="2017" name="PLoS Biol.">
        <title>The sea cucumber genome provides insights into morphological evolution and visceral regeneration.</title>
        <authorList>
            <person name="Zhang X."/>
            <person name="Sun L."/>
            <person name="Yuan J."/>
            <person name="Sun Y."/>
            <person name="Gao Y."/>
            <person name="Zhang L."/>
            <person name="Li S."/>
            <person name="Dai H."/>
            <person name="Hamel J.F."/>
            <person name="Liu C."/>
            <person name="Yu Y."/>
            <person name="Liu S."/>
            <person name="Lin W."/>
            <person name="Guo K."/>
            <person name="Jin S."/>
            <person name="Xu P."/>
            <person name="Storey K.B."/>
            <person name="Huan P."/>
            <person name="Zhang T."/>
            <person name="Zhou Y."/>
            <person name="Zhang J."/>
            <person name="Lin C."/>
            <person name="Li X."/>
            <person name="Xing L."/>
            <person name="Huo D."/>
            <person name="Sun M."/>
            <person name="Wang L."/>
            <person name="Mercier A."/>
            <person name="Li F."/>
            <person name="Yang H."/>
            <person name="Xiang J."/>
        </authorList>
    </citation>
    <scope>NUCLEOTIDE SEQUENCE [LARGE SCALE GENOMIC DNA]</scope>
    <source>
        <strain evidence="3">Shaxun</strain>
        <tissue evidence="3">Muscle</tissue>
    </source>
</reference>
<name>A0A2G8JFU5_STIJA</name>
<dbReference type="Pfam" id="PF12765">
    <property type="entry name" value="Cohesin_HEAT"/>
    <property type="match status" value="1"/>
</dbReference>
<dbReference type="GO" id="GO:0042393">
    <property type="term" value="F:histone binding"/>
    <property type="evidence" value="ECO:0007669"/>
    <property type="project" value="TreeGrafter"/>
</dbReference>
<dbReference type="Proteomes" id="UP000230750">
    <property type="component" value="Unassembled WGS sequence"/>
</dbReference>
<feature type="compositionally biased region" description="Acidic residues" evidence="2">
    <location>
        <begin position="136"/>
        <end position="147"/>
    </location>
</feature>
<dbReference type="PANTHER" id="PTHR14222">
    <property type="entry name" value="CONDENSIN"/>
    <property type="match status" value="1"/>
</dbReference>
<dbReference type="InterPro" id="IPR026971">
    <property type="entry name" value="CND1/NCAPD3"/>
</dbReference>
<evidence type="ECO:0000256" key="1">
    <source>
        <dbReference type="ARBA" id="ARBA00023067"/>
    </source>
</evidence>
<keyword evidence="1" id="KW-0226">DNA condensation</keyword>
<dbReference type="GO" id="GO:0000796">
    <property type="term" value="C:condensin complex"/>
    <property type="evidence" value="ECO:0007669"/>
    <property type="project" value="TreeGrafter"/>
</dbReference>
<dbReference type="EMBL" id="MRZV01002125">
    <property type="protein sequence ID" value="PIK34603.1"/>
    <property type="molecule type" value="Genomic_DNA"/>
</dbReference>
<keyword evidence="4" id="KW-1185">Reference proteome</keyword>
<feature type="non-terminal residue" evidence="3">
    <location>
        <position position="658"/>
    </location>
</feature>
<feature type="region of interest" description="Disordered" evidence="2">
    <location>
        <begin position="108"/>
        <end position="149"/>
    </location>
</feature>
<sequence length="658" mass="72168">MNPSSGGKQQHGNPGDLHVFSGFYFWKIWTELNLKPKALVACLYYFMQRVDQYVSPAEEREVAILAAHLYFAMIGVPGSGAYSIIHPVVFEEAVDIFKLLPSSDGVESAKRKRVTSQSQGSKAPRLNQRQKQVVGFDEDSDEDEDDVTALTPQETRHLRSCLLEMLKLILKKSVNDNEQMLNQLVSRLVELTKSTEQHNIDFESRDVASVSSFTQGAFMGLKCLGSTHHTEGSDKMPPLTLVFKYLMPSLLMLMGENEGVAANNIPQQIQRIKQTAVEFVCHMISHMGEKSFGSVGFFYSTCASRFRKRPIPDSGRSGGCEDTSGASRGGTGEFYAIGYRVFALEVVTILMEPTGADPNVTPIPAGSSNQFLSQKSLLAMLIGRCSDRAPTVRAKALTCLGQFTSNDSPHIALALQELFLNPTSPGSDGNGQRQATEGSSSEIAMDTGEGGTNKDGATPGNLAGGSPLLLLNMSNGGQGYDLQGFLAMVKQRAGDEKVGVRKAALQVLENVSQIDKSKLDEGSLQVIQERCRDPALSVRKQAMVSCTNLLMKHATNESLQRSWLLEVLPLVVDREPSAQEKCLQLVQEALIDGIVPLNKSNGDNTKLTWSLLKKLTEPELHEARIYLRKACSLWARQKILQGIIDEISDSHLESEHEE</sequence>